<keyword evidence="1" id="KW-0040">ANK repeat</keyword>
<name>A0A3M7SH73_BRAPC</name>
<dbReference type="Proteomes" id="UP000276133">
    <property type="component" value="Unassembled WGS sequence"/>
</dbReference>
<dbReference type="PANTHER" id="PTHR24192">
    <property type="entry name" value="ANKYRIN REPEAT DOMAIN 40"/>
    <property type="match status" value="1"/>
</dbReference>
<dbReference type="InterPro" id="IPR039195">
    <property type="entry name" value="ANKRD40"/>
</dbReference>
<dbReference type="Pfam" id="PF12796">
    <property type="entry name" value="Ank_2"/>
    <property type="match status" value="1"/>
</dbReference>
<dbReference type="PROSITE" id="PS50088">
    <property type="entry name" value="ANK_REPEAT"/>
    <property type="match status" value="1"/>
</dbReference>
<dbReference type="AlphaFoldDB" id="A0A3M7SH73"/>
<dbReference type="PANTHER" id="PTHR24192:SF2">
    <property type="entry name" value="ANKRD40 C-TERMINAL-LIKE PROTEIN-RELATED"/>
    <property type="match status" value="1"/>
</dbReference>
<dbReference type="EMBL" id="REGN01001371">
    <property type="protein sequence ID" value="RNA35116.1"/>
    <property type="molecule type" value="Genomic_DNA"/>
</dbReference>
<reference evidence="3 4" key="1">
    <citation type="journal article" date="2018" name="Sci. Rep.">
        <title>Genomic signatures of local adaptation to the degree of environmental predictability in rotifers.</title>
        <authorList>
            <person name="Franch-Gras L."/>
            <person name="Hahn C."/>
            <person name="Garcia-Roger E.M."/>
            <person name="Carmona M.J."/>
            <person name="Serra M."/>
            <person name="Gomez A."/>
        </authorList>
    </citation>
    <scope>NUCLEOTIDE SEQUENCE [LARGE SCALE GENOMIC DNA]</scope>
    <source>
        <strain evidence="3">HYR1</strain>
    </source>
</reference>
<feature type="repeat" description="ANK" evidence="1">
    <location>
        <begin position="41"/>
        <end position="73"/>
    </location>
</feature>
<dbReference type="OrthoDB" id="194358at2759"/>
<proteinExistence type="predicted"/>
<dbReference type="PROSITE" id="PS50297">
    <property type="entry name" value="ANK_REP_REGION"/>
    <property type="match status" value="1"/>
</dbReference>
<comment type="caution">
    <text evidence="3">The sequence shown here is derived from an EMBL/GenBank/DDBJ whole genome shotgun (WGS) entry which is preliminary data.</text>
</comment>
<gene>
    <name evidence="3" type="ORF">BpHYR1_053225</name>
</gene>
<dbReference type="InterPro" id="IPR002110">
    <property type="entry name" value="Ankyrin_rpt"/>
</dbReference>
<dbReference type="SMART" id="SM00248">
    <property type="entry name" value="ANK"/>
    <property type="match status" value="1"/>
</dbReference>
<dbReference type="InterPro" id="IPR036770">
    <property type="entry name" value="Ankyrin_rpt-contain_sf"/>
</dbReference>
<evidence type="ECO:0000256" key="2">
    <source>
        <dbReference type="SAM" id="MobiDB-lite"/>
    </source>
</evidence>
<protein>
    <submittedName>
        <fullName evidence="3">Ankyrin repeat domain-containing 40-like</fullName>
    </submittedName>
</protein>
<dbReference type="SUPFAM" id="SSF48403">
    <property type="entry name" value="Ankyrin repeat"/>
    <property type="match status" value="1"/>
</dbReference>
<organism evidence="3 4">
    <name type="scientific">Brachionus plicatilis</name>
    <name type="common">Marine rotifer</name>
    <name type="synonym">Brachionus muelleri</name>
    <dbReference type="NCBI Taxonomy" id="10195"/>
    <lineage>
        <taxon>Eukaryota</taxon>
        <taxon>Metazoa</taxon>
        <taxon>Spiralia</taxon>
        <taxon>Gnathifera</taxon>
        <taxon>Rotifera</taxon>
        <taxon>Eurotatoria</taxon>
        <taxon>Monogononta</taxon>
        <taxon>Pseudotrocha</taxon>
        <taxon>Ploima</taxon>
        <taxon>Brachionidae</taxon>
        <taxon>Brachionus</taxon>
    </lineage>
</organism>
<dbReference type="Gene3D" id="1.25.40.20">
    <property type="entry name" value="Ankyrin repeat-containing domain"/>
    <property type="match status" value="1"/>
</dbReference>
<accession>A0A3M7SH73</accession>
<feature type="region of interest" description="Disordered" evidence="2">
    <location>
        <begin position="130"/>
        <end position="151"/>
    </location>
</feature>
<evidence type="ECO:0000313" key="3">
    <source>
        <dbReference type="EMBL" id="RNA35116.1"/>
    </source>
</evidence>
<keyword evidence="4" id="KW-1185">Reference proteome</keyword>
<sequence>MDQEYQKNEKFRELCYIGDMQLIKSFYSSSHPDLNSQNKVNGWTSLHWACSKNNAQLIQYLCEKGASKEIKNKDGKTPIEYLKDQDLRKNFGINHENSEETQKKPTLVPNFVRNPQFHYVDKSLFDSEPTKQTLEPEVNKKNSNGTTMAYSAPKVGGKEMVTIRIRSSFDEDFIEVDIDKQNLDFEGFKKLCRAELDHVSESYKIHKIRKLPNILVRNTNDIKRLQNEQEIEFVFVP</sequence>
<evidence type="ECO:0000256" key="1">
    <source>
        <dbReference type="PROSITE-ProRule" id="PRU00023"/>
    </source>
</evidence>
<evidence type="ECO:0000313" key="4">
    <source>
        <dbReference type="Proteomes" id="UP000276133"/>
    </source>
</evidence>
<dbReference type="STRING" id="10195.A0A3M7SH73"/>